<organism evidence="10 11">
    <name type="scientific">Methanospirillum hungatei JF-1 (strain ATCC 27890 / DSM 864 / NBRC 100397 / JF-1)</name>
    <dbReference type="NCBI Taxonomy" id="323259"/>
    <lineage>
        <taxon>Archaea</taxon>
        <taxon>Methanobacteriati</taxon>
        <taxon>Methanobacteriota</taxon>
        <taxon>Stenosarchaea group</taxon>
        <taxon>Methanomicrobia</taxon>
        <taxon>Methanomicrobiales</taxon>
        <taxon>Methanospirillaceae</taxon>
        <taxon>Methanospirillum</taxon>
    </lineage>
</organism>
<dbReference type="GO" id="GO:0006508">
    <property type="term" value="P:proteolysis"/>
    <property type="evidence" value="ECO:0007669"/>
    <property type="project" value="UniProtKB-KW"/>
</dbReference>
<name>Q2FR54_METHJ</name>
<evidence type="ECO:0000259" key="9">
    <source>
        <dbReference type="PROSITE" id="PS50093"/>
    </source>
</evidence>
<dbReference type="eggNOG" id="arCOG02512">
    <property type="taxonomic scope" value="Archaea"/>
</dbReference>
<dbReference type="PROSITE" id="PS51892">
    <property type="entry name" value="SUBTILASE"/>
    <property type="match status" value="1"/>
</dbReference>
<feature type="compositionally biased region" description="Pro residues" evidence="8">
    <location>
        <begin position="519"/>
        <end position="541"/>
    </location>
</feature>
<dbReference type="PROSITE" id="PS00136">
    <property type="entry name" value="SUBTILASE_ASP"/>
    <property type="match status" value="1"/>
</dbReference>
<dbReference type="InterPro" id="IPR051048">
    <property type="entry name" value="Peptidase_S8/S53_subtilisin"/>
</dbReference>
<evidence type="ECO:0000256" key="4">
    <source>
        <dbReference type="ARBA" id="ARBA00022825"/>
    </source>
</evidence>
<dbReference type="STRING" id="323259.Mhun_0018"/>
<dbReference type="PROSITE" id="PS00137">
    <property type="entry name" value="SUBTILASE_HIS"/>
    <property type="match status" value="1"/>
</dbReference>
<dbReference type="HOGENOM" id="CLU_011263_15_6_2"/>
<sequence length="625" mass="65452">MIIPGNISSLTLLTGVIVIICVLTQAGTAIPDQSILSNPSPIQQISPPTVSPGVSGAVLQSSALPIAVQSVEVSTEYAPDRLIVRYNPDRPRAESSMMSIQSATNTQAGTSVVKDLSDAGIPGMQVVQVTTNTLDAAMEAYKNSPDVLYVEPDYKISLSPIEKTGKVADVDTMSINSAAYPNDPGYQYLWGLHNTGQAPFYGMADADIDAPEAWGITTGSPNVVVAVVDTGVDYNHPDLAANIWQNSGEIINGVDDDGNGYIDDVRGWNFVSKNNDPMDDNGHGTHCAGTIAAVGNNGIGVTGTAWNVKIMPLKFLNAQGSGYVSDAISAILYANRKGVAVISNSWSGTGYTQSLKDAIDASSAVVVCAAGNSGANSDIAPQYPAAFTSSNILSVAATDYNDKLASFSNYGPNSVDLAAPGVSIYSTSKSGTYQYLSGTSMATPHVSGVAALIKSQNPSMSATQIRSRIFSSVDTISSLSGKVGSGGRLNAAKALGGSTPTPTPTPTNTPYPTVTPTKTPTPTPTYTPYPTPTPTVSPTPKPGSDLSAAFYAAPTYGRAPLRVQFIDQSYGNPNRWTWSFGDGGFSYQKNPYHTYLKKGTFSVRLTVNRGGQASTVYKQRLITVI</sequence>
<dbReference type="InterPro" id="IPR034204">
    <property type="entry name" value="PfSUB1-like_cat_dom"/>
</dbReference>
<dbReference type="GeneID" id="3923938"/>
<evidence type="ECO:0000313" key="10">
    <source>
        <dbReference type="EMBL" id="ABD39796.1"/>
    </source>
</evidence>
<dbReference type="AlphaFoldDB" id="Q2FR54"/>
<dbReference type="Gene3D" id="2.60.40.10">
    <property type="entry name" value="Immunoglobulins"/>
    <property type="match status" value="1"/>
</dbReference>
<dbReference type="PANTHER" id="PTHR43399:SF4">
    <property type="entry name" value="CELL WALL-ASSOCIATED PROTEASE"/>
    <property type="match status" value="1"/>
</dbReference>
<dbReference type="InterPro" id="IPR000209">
    <property type="entry name" value="Peptidase_S8/S53_dom"/>
</dbReference>
<dbReference type="RefSeq" id="WP_011447093.1">
    <property type="nucleotide sequence ID" value="NC_007796.1"/>
</dbReference>
<dbReference type="InterPro" id="IPR022398">
    <property type="entry name" value="Peptidase_S8_His-AS"/>
</dbReference>
<dbReference type="Pfam" id="PF00082">
    <property type="entry name" value="Peptidase_S8"/>
    <property type="match status" value="1"/>
</dbReference>
<dbReference type="SMART" id="SM00089">
    <property type="entry name" value="PKD"/>
    <property type="match status" value="1"/>
</dbReference>
<evidence type="ECO:0000256" key="1">
    <source>
        <dbReference type="ARBA" id="ARBA00011073"/>
    </source>
</evidence>
<dbReference type="OrthoDB" id="112449at2157"/>
<dbReference type="GO" id="GO:0004252">
    <property type="term" value="F:serine-type endopeptidase activity"/>
    <property type="evidence" value="ECO:0007669"/>
    <property type="project" value="UniProtKB-UniRule"/>
</dbReference>
<evidence type="ECO:0000313" key="11">
    <source>
        <dbReference type="Proteomes" id="UP000001941"/>
    </source>
</evidence>
<dbReference type="InParanoid" id="Q2FR54"/>
<dbReference type="SUPFAM" id="SSF49299">
    <property type="entry name" value="PKD domain"/>
    <property type="match status" value="1"/>
</dbReference>
<keyword evidence="11" id="KW-1185">Reference proteome</keyword>
<dbReference type="PROSITE" id="PS00138">
    <property type="entry name" value="SUBTILASE_SER"/>
    <property type="match status" value="1"/>
</dbReference>
<evidence type="ECO:0000256" key="3">
    <source>
        <dbReference type="ARBA" id="ARBA00022801"/>
    </source>
</evidence>
<dbReference type="PROSITE" id="PS50093">
    <property type="entry name" value="PKD"/>
    <property type="match status" value="1"/>
</dbReference>
<dbReference type="InterPro" id="IPR023827">
    <property type="entry name" value="Peptidase_S8_Asp-AS"/>
</dbReference>
<feature type="domain" description="PKD" evidence="9">
    <location>
        <begin position="546"/>
        <end position="625"/>
    </location>
</feature>
<evidence type="ECO:0000256" key="5">
    <source>
        <dbReference type="PIRSR" id="PIRSR615500-1"/>
    </source>
</evidence>
<dbReference type="EnsemblBacteria" id="ABD39796">
    <property type="protein sequence ID" value="ABD39796"/>
    <property type="gene ID" value="Mhun_0018"/>
</dbReference>
<dbReference type="KEGG" id="mhu:Mhun_0018"/>
<keyword evidence="3 6" id="KW-0378">Hydrolase</keyword>
<comment type="similarity">
    <text evidence="1 6 7">Belongs to the peptidase S8 family.</text>
</comment>
<dbReference type="eggNOG" id="arCOG00702">
    <property type="taxonomic scope" value="Archaea"/>
</dbReference>
<dbReference type="InterPro" id="IPR000601">
    <property type="entry name" value="PKD_dom"/>
</dbReference>
<protein>
    <submittedName>
        <fullName evidence="10">Peptidase S8 and S53, subtilisin, kexin, sedolisin</fullName>
    </submittedName>
</protein>
<dbReference type="PRINTS" id="PR00723">
    <property type="entry name" value="SUBTILISIN"/>
</dbReference>
<dbReference type="InterPro" id="IPR013783">
    <property type="entry name" value="Ig-like_fold"/>
</dbReference>
<dbReference type="Proteomes" id="UP000001941">
    <property type="component" value="Chromosome"/>
</dbReference>
<dbReference type="Pfam" id="PF18911">
    <property type="entry name" value="PKD_4"/>
    <property type="match status" value="1"/>
</dbReference>
<evidence type="ECO:0000256" key="2">
    <source>
        <dbReference type="ARBA" id="ARBA00022670"/>
    </source>
</evidence>
<dbReference type="InterPro" id="IPR036852">
    <property type="entry name" value="Peptidase_S8/S53_dom_sf"/>
</dbReference>
<dbReference type="InterPro" id="IPR035986">
    <property type="entry name" value="PKD_dom_sf"/>
</dbReference>
<dbReference type="InterPro" id="IPR054399">
    <property type="entry name" value="Fervidolysin-like_N_prodom"/>
</dbReference>
<evidence type="ECO:0000256" key="8">
    <source>
        <dbReference type="SAM" id="MobiDB-lite"/>
    </source>
</evidence>
<keyword evidence="2 6" id="KW-0645">Protease</keyword>
<dbReference type="PANTHER" id="PTHR43399">
    <property type="entry name" value="SUBTILISIN-RELATED"/>
    <property type="match status" value="1"/>
</dbReference>
<feature type="region of interest" description="Disordered" evidence="8">
    <location>
        <begin position="490"/>
        <end position="542"/>
    </location>
</feature>
<dbReference type="InterPro" id="IPR023828">
    <property type="entry name" value="Peptidase_S8_Ser-AS"/>
</dbReference>
<dbReference type="CDD" id="cd07473">
    <property type="entry name" value="Peptidases_S8_Subtilisin_like"/>
    <property type="match status" value="1"/>
</dbReference>
<proteinExistence type="inferred from homology"/>
<dbReference type="SUPFAM" id="SSF52743">
    <property type="entry name" value="Subtilisin-like"/>
    <property type="match status" value="1"/>
</dbReference>
<dbReference type="Pfam" id="PF22148">
    <property type="entry name" value="Fervidolysin_NPro-like"/>
    <property type="match status" value="1"/>
</dbReference>
<dbReference type="InterPro" id="IPR015500">
    <property type="entry name" value="Peptidase_S8_subtilisin-rel"/>
</dbReference>
<feature type="active site" description="Charge relay system" evidence="5 6">
    <location>
        <position position="283"/>
    </location>
</feature>
<dbReference type="EMBL" id="CP000254">
    <property type="protein sequence ID" value="ABD39796.1"/>
    <property type="molecule type" value="Genomic_DNA"/>
</dbReference>
<dbReference type="InterPro" id="IPR022409">
    <property type="entry name" value="PKD/Chitinase_dom"/>
</dbReference>
<dbReference type="Gene3D" id="3.40.50.200">
    <property type="entry name" value="Peptidase S8/S53 domain"/>
    <property type="match status" value="1"/>
</dbReference>
<dbReference type="CDD" id="cd00146">
    <property type="entry name" value="PKD"/>
    <property type="match status" value="1"/>
</dbReference>
<reference evidence="11" key="1">
    <citation type="journal article" date="2016" name="Stand. Genomic Sci.">
        <title>Complete genome sequence of Methanospirillum hungatei type strain JF1.</title>
        <authorList>
            <person name="Gunsalus R.P."/>
            <person name="Cook L.E."/>
            <person name="Crable B."/>
            <person name="Rohlin L."/>
            <person name="McDonald E."/>
            <person name="Mouttaki H."/>
            <person name="Sieber J.R."/>
            <person name="Poweleit N."/>
            <person name="Zhou H."/>
            <person name="Lapidus A.L."/>
            <person name="Daligault H.E."/>
            <person name="Land M."/>
            <person name="Gilna P."/>
            <person name="Ivanova N."/>
            <person name="Kyrpides N."/>
            <person name="Culley D.E."/>
            <person name="McInerney M.J."/>
        </authorList>
    </citation>
    <scope>NUCLEOTIDE SEQUENCE [LARGE SCALE GENOMIC DNA]</scope>
    <source>
        <strain evidence="11">ATCC 27890 / DSM 864 / NBRC 100397 / JF-1</strain>
    </source>
</reference>
<evidence type="ECO:0000256" key="7">
    <source>
        <dbReference type="RuleBase" id="RU003355"/>
    </source>
</evidence>
<feature type="active site" description="Charge relay system" evidence="5 6">
    <location>
        <position position="440"/>
    </location>
</feature>
<feature type="active site" description="Charge relay system" evidence="5 6">
    <location>
        <position position="229"/>
    </location>
</feature>
<keyword evidence="4 6" id="KW-0720">Serine protease</keyword>
<accession>Q2FR54</accession>
<gene>
    <name evidence="10" type="ordered locus">Mhun_0018</name>
</gene>
<evidence type="ECO:0000256" key="6">
    <source>
        <dbReference type="PROSITE-ProRule" id="PRU01240"/>
    </source>
</evidence>